<dbReference type="EMBL" id="KU884563">
    <property type="protein sequence ID" value="ANA48988.1"/>
    <property type="molecule type" value="Genomic_DNA"/>
</dbReference>
<dbReference type="Proteomes" id="UP000230640">
    <property type="component" value="Segment"/>
</dbReference>
<reference evidence="1 2" key="1">
    <citation type="journal article" date="2016" name="Appl. Environ. Microbiol.">
        <title>Genomic and Transcriptional Mapping of PaMx41, Archetype of a New Lineage of Bacteriophages Infecting Pseudomonas aeruginosa.</title>
        <authorList>
            <person name="Cruz-Plancarte I."/>
            <person name="Cazares A."/>
            <person name="Guarneros G."/>
        </authorList>
    </citation>
    <scope>NUCLEOTIDE SEQUENCE [LARGE SCALE GENOMIC DNA]</scope>
</reference>
<gene>
    <name evidence="1" type="ORF">PaMx41_ORF25</name>
</gene>
<name>A0A1C8HUD3_BPPP4</name>
<sequence length="170" mass="19246">MIDMDQKLPAFTRLVIEAQLKKGQARGNNIPRSWTEIPYLELVGEALGRIDDNNLESALCFLAMAAANKYNSEFRTEARVESLATTGFALGLETFEEVLIFKATHYTSCYGIKTMNEEIAEDEAAVALIKDRKIREVMGEDWWNRQIKEEQEFFAILDQTNNAAVDQSGD</sequence>
<evidence type="ECO:0000313" key="2">
    <source>
        <dbReference type="Proteomes" id="UP000230640"/>
    </source>
</evidence>
<protein>
    <submittedName>
        <fullName evidence="1">Uncharacterized protein</fullName>
    </submittedName>
</protein>
<proteinExistence type="predicted"/>
<evidence type="ECO:0000313" key="1">
    <source>
        <dbReference type="EMBL" id="ANA48988.1"/>
    </source>
</evidence>
<accession>A0A1C8HUD3</accession>
<keyword evidence="2" id="KW-1185">Reference proteome</keyword>
<organism evidence="1 2">
    <name type="scientific">Pseudomonas phage PaMx41</name>
    <dbReference type="NCBI Taxonomy" id="1815976"/>
    <lineage>
        <taxon>Viruses</taxon>
        <taxon>Duplodnaviria</taxon>
        <taxon>Heunggongvirae</taxon>
        <taxon>Uroviricota</taxon>
        <taxon>Caudoviricetes</taxon>
        <taxon>Fredfastierviridae</taxon>
        <taxon>Jamesmcgillvirus</taxon>
        <taxon>Jamesmcgillvirus PaMx41</taxon>
    </lineage>
</organism>